<comment type="caution">
    <text evidence="1">The sequence shown here is derived from an EMBL/GenBank/DDBJ whole genome shotgun (WGS) entry which is preliminary data.</text>
</comment>
<organism evidence="1 2">
    <name type="scientific">Acinetobacter higginsii</name>
    <dbReference type="NCBI Taxonomy" id="70347"/>
    <lineage>
        <taxon>Bacteria</taxon>
        <taxon>Pseudomonadati</taxon>
        <taxon>Pseudomonadota</taxon>
        <taxon>Gammaproteobacteria</taxon>
        <taxon>Moraxellales</taxon>
        <taxon>Moraxellaceae</taxon>
        <taxon>Acinetobacter</taxon>
    </lineage>
</organism>
<dbReference type="PATRIC" id="fig|1144672.3.peg.2086"/>
<proteinExistence type="predicted"/>
<dbReference type="RefSeq" id="WP_004805037.1">
    <property type="nucleotide sequence ID" value="NZ_KB849440.1"/>
</dbReference>
<evidence type="ECO:0000313" key="2">
    <source>
        <dbReference type="Proteomes" id="UP000013209"/>
    </source>
</evidence>
<accession>N8XQ18</accession>
<dbReference type="Proteomes" id="UP000013209">
    <property type="component" value="Unassembled WGS sequence"/>
</dbReference>
<reference evidence="1 2" key="1">
    <citation type="submission" date="2013-02" db="EMBL/GenBank/DDBJ databases">
        <title>The Genome Sequence of Acinetobacter sp. CIP 56.2.</title>
        <authorList>
            <consortium name="The Broad Institute Genome Sequencing Platform"/>
            <consortium name="The Broad Institute Genome Sequencing Center for Infectious Disease"/>
            <person name="Cerqueira G."/>
            <person name="Feldgarden M."/>
            <person name="Courvalin P."/>
            <person name="Perichon B."/>
            <person name="Grillot-Courvalin C."/>
            <person name="Clermont D."/>
            <person name="Rocha E."/>
            <person name="Yoon E.-J."/>
            <person name="Nemec A."/>
            <person name="Walker B."/>
            <person name="Young S.K."/>
            <person name="Zeng Q."/>
            <person name="Gargeya S."/>
            <person name="Fitzgerald M."/>
            <person name="Haas B."/>
            <person name="Abouelleil A."/>
            <person name="Alvarado L."/>
            <person name="Arachchi H.M."/>
            <person name="Berlin A.M."/>
            <person name="Chapman S.B."/>
            <person name="Dewar J."/>
            <person name="Goldberg J."/>
            <person name="Griggs A."/>
            <person name="Gujja S."/>
            <person name="Hansen M."/>
            <person name="Howarth C."/>
            <person name="Imamovic A."/>
            <person name="Larimer J."/>
            <person name="McCowan C."/>
            <person name="Murphy C."/>
            <person name="Neiman D."/>
            <person name="Pearson M."/>
            <person name="Priest M."/>
            <person name="Roberts A."/>
            <person name="Saif S."/>
            <person name="Shea T."/>
            <person name="Sisk P."/>
            <person name="Sykes S."/>
            <person name="Wortman J."/>
            <person name="Nusbaum C."/>
            <person name="Birren B."/>
        </authorList>
    </citation>
    <scope>NUCLEOTIDE SEQUENCE [LARGE SCALE GENOMIC DNA]</scope>
    <source>
        <strain evidence="1 2">CIP 56.2</strain>
    </source>
</reference>
<dbReference type="EMBL" id="APPH01000009">
    <property type="protein sequence ID" value="ENV09528.1"/>
    <property type="molecule type" value="Genomic_DNA"/>
</dbReference>
<evidence type="ECO:0000313" key="1">
    <source>
        <dbReference type="EMBL" id="ENV09528.1"/>
    </source>
</evidence>
<gene>
    <name evidence="1" type="ORF">F966_02186</name>
</gene>
<name>N8XQ18_9GAMM</name>
<dbReference type="STRING" id="1144672.F966_02186"/>
<dbReference type="AlphaFoldDB" id="N8XQ18"/>
<dbReference type="eggNOG" id="ENOG5033TT1">
    <property type="taxonomic scope" value="Bacteria"/>
</dbReference>
<sequence>MLVEKFDFLELLRLAIAQSEGKGKITKSIVLGEMALLSPGAKMWAELLIERVDFERIAIITPAEEQTELFISKYDFNYQVERRIEDKPGKVEFKTGEIKSALFFKVRNKMARIIHQDMIKKNFKPNNPQGSLENVAKAMSEVVLRGHLFVKAMCPPCQGLGKLEIFDSKNNPISTKFCQKCEGTGKRPYTLKEKIDIAHLTITKTAYIKSYQKYEQLGESIVAEWENQIRDKLAKSFHFEFNDSNQVASFA</sequence>
<protein>
    <submittedName>
        <fullName evidence="1">Uncharacterized protein</fullName>
    </submittedName>
</protein>
<dbReference type="HOGENOM" id="CLU_097047_0_0_6"/>